<dbReference type="Gene3D" id="1.20.1560.10">
    <property type="entry name" value="ABC transporter type 1, transmembrane domain"/>
    <property type="match status" value="1"/>
</dbReference>
<evidence type="ECO:0000259" key="12">
    <source>
        <dbReference type="PROSITE" id="PS50893"/>
    </source>
</evidence>
<evidence type="ECO:0000256" key="2">
    <source>
        <dbReference type="ARBA" id="ARBA00022448"/>
    </source>
</evidence>
<feature type="transmembrane region" description="Helical" evidence="11">
    <location>
        <begin position="319"/>
        <end position="337"/>
    </location>
</feature>
<dbReference type="FunFam" id="3.40.50.300:FF:000221">
    <property type="entry name" value="Multidrug ABC transporter ATP-binding protein"/>
    <property type="match status" value="1"/>
</dbReference>
<evidence type="ECO:0000256" key="9">
    <source>
        <dbReference type="ARBA" id="ARBA00023136"/>
    </source>
</evidence>
<dbReference type="Pfam" id="PF00664">
    <property type="entry name" value="ABC_membrane"/>
    <property type="match status" value="1"/>
</dbReference>
<keyword evidence="10" id="KW-0080">Bacteriocin transport</keyword>
<evidence type="ECO:0000256" key="8">
    <source>
        <dbReference type="ARBA" id="ARBA00022989"/>
    </source>
</evidence>
<dbReference type="PROSITE" id="PS50893">
    <property type="entry name" value="ABC_TRANSPORTER_2"/>
    <property type="match status" value="1"/>
</dbReference>
<dbReference type="InterPro" id="IPR017871">
    <property type="entry name" value="ABC_transporter-like_CS"/>
</dbReference>
<keyword evidence="9 11" id="KW-0472">Membrane</keyword>
<dbReference type="Proteomes" id="UP000071561">
    <property type="component" value="Chromosome"/>
</dbReference>
<keyword evidence="5" id="KW-0547">Nucleotide-binding</keyword>
<comment type="subcellular location">
    <subcellularLocation>
        <location evidence="1">Cell membrane</location>
        <topology evidence="1">Multi-pass membrane protein</topology>
    </subcellularLocation>
</comment>
<feature type="domain" description="Peptidase C39" evidence="14">
    <location>
        <begin position="13"/>
        <end position="136"/>
    </location>
</feature>
<reference evidence="15 16" key="1">
    <citation type="submission" date="2016-03" db="EMBL/GenBank/DDBJ databases">
        <title>Complete genome sequence of Pedobacter cryoconitis PAMC 27485.</title>
        <authorList>
            <person name="Lee J."/>
            <person name="Kim O.-S."/>
        </authorList>
    </citation>
    <scope>NUCLEOTIDE SEQUENCE [LARGE SCALE GENOMIC DNA]</scope>
    <source>
        <strain evidence="15 16">PAMC 27485</strain>
    </source>
</reference>
<dbReference type="RefSeq" id="WP_068395773.1">
    <property type="nucleotide sequence ID" value="NZ_CP014504.1"/>
</dbReference>
<feature type="transmembrane region" description="Helical" evidence="11">
    <location>
        <begin position="415"/>
        <end position="442"/>
    </location>
</feature>
<keyword evidence="4 11" id="KW-0812">Transmembrane</keyword>
<evidence type="ECO:0000256" key="7">
    <source>
        <dbReference type="ARBA" id="ARBA00022927"/>
    </source>
</evidence>
<dbReference type="OrthoDB" id="9760358at2"/>
<feature type="domain" description="ABC transmembrane type-1" evidence="13">
    <location>
        <begin position="181"/>
        <end position="461"/>
    </location>
</feature>
<keyword evidence="7" id="KW-0653">Protein transport</keyword>
<evidence type="ECO:0000256" key="4">
    <source>
        <dbReference type="ARBA" id="ARBA00022692"/>
    </source>
</evidence>
<dbReference type="Pfam" id="PF00005">
    <property type="entry name" value="ABC_tran"/>
    <property type="match status" value="1"/>
</dbReference>
<name>A0A127V7X7_9SPHI</name>
<dbReference type="GO" id="GO:0140359">
    <property type="term" value="F:ABC-type transporter activity"/>
    <property type="evidence" value="ECO:0007669"/>
    <property type="project" value="InterPro"/>
</dbReference>
<keyword evidence="3" id="KW-1003">Cell membrane</keyword>
<protein>
    <submittedName>
        <fullName evidence="15">Mtultidrug ABC transporter permease/ATPase</fullName>
    </submittedName>
</protein>
<dbReference type="InterPro" id="IPR036640">
    <property type="entry name" value="ABC1_TM_sf"/>
</dbReference>
<feature type="transmembrane region" description="Helical" evidence="11">
    <location>
        <begin position="295"/>
        <end position="313"/>
    </location>
</feature>
<dbReference type="Gene3D" id="3.40.50.300">
    <property type="entry name" value="P-loop containing nucleotide triphosphate hydrolases"/>
    <property type="match status" value="1"/>
</dbReference>
<proteinExistence type="predicted"/>
<dbReference type="SUPFAM" id="SSF90123">
    <property type="entry name" value="ABC transporter transmembrane region"/>
    <property type="match status" value="1"/>
</dbReference>
<evidence type="ECO:0000256" key="1">
    <source>
        <dbReference type="ARBA" id="ARBA00004651"/>
    </source>
</evidence>
<keyword evidence="6" id="KW-0067">ATP-binding</keyword>
<evidence type="ECO:0000259" key="13">
    <source>
        <dbReference type="PROSITE" id="PS50929"/>
    </source>
</evidence>
<dbReference type="InterPro" id="IPR003439">
    <property type="entry name" value="ABC_transporter-like_ATP-bd"/>
</dbReference>
<dbReference type="InterPro" id="IPR011527">
    <property type="entry name" value="ABC1_TM_dom"/>
</dbReference>
<dbReference type="PROSITE" id="PS50990">
    <property type="entry name" value="PEPTIDASE_C39"/>
    <property type="match status" value="1"/>
</dbReference>
<evidence type="ECO:0000256" key="11">
    <source>
        <dbReference type="SAM" id="Phobius"/>
    </source>
</evidence>
<dbReference type="GO" id="GO:0006508">
    <property type="term" value="P:proteolysis"/>
    <property type="evidence" value="ECO:0007669"/>
    <property type="project" value="InterPro"/>
</dbReference>
<dbReference type="GO" id="GO:0034040">
    <property type="term" value="F:ATPase-coupled lipid transmembrane transporter activity"/>
    <property type="evidence" value="ECO:0007669"/>
    <property type="project" value="TreeGrafter"/>
</dbReference>
<dbReference type="PANTHER" id="PTHR24221:SF654">
    <property type="entry name" value="ATP-BINDING CASSETTE SUB-FAMILY B MEMBER 6"/>
    <property type="match status" value="1"/>
</dbReference>
<evidence type="ECO:0000313" key="16">
    <source>
        <dbReference type="Proteomes" id="UP000071561"/>
    </source>
</evidence>
<dbReference type="PROSITE" id="PS00211">
    <property type="entry name" value="ABC_TRANSPORTER_1"/>
    <property type="match status" value="1"/>
</dbReference>
<evidence type="ECO:0000256" key="3">
    <source>
        <dbReference type="ARBA" id="ARBA00022475"/>
    </source>
</evidence>
<dbReference type="SUPFAM" id="SSF52540">
    <property type="entry name" value="P-loop containing nucleoside triphosphate hydrolases"/>
    <property type="match status" value="1"/>
</dbReference>
<dbReference type="GO" id="GO:0005524">
    <property type="term" value="F:ATP binding"/>
    <property type="evidence" value="ECO:0007669"/>
    <property type="project" value="UniProtKB-KW"/>
</dbReference>
<evidence type="ECO:0000256" key="10">
    <source>
        <dbReference type="ARBA" id="ARBA00043264"/>
    </source>
</evidence>
<dbReference type="InterPro" id="IPR039421">
    <property type="entry name" value="Type_1_exporter"/>
</dbReference>
<keyword evidence="8 11" id="KW-1133">Transmembrane helix</keyword>
<gene>
    <name evidence="15" type="ORF">AY601_0440</name>
</gene>
<dbReference type="Gene3D" id="3.90.70.10">
    <property type="entry name" value="Cysteine proteinases"/>
    <property type="match status" value="1"/>
</dbReference>
<accession>A0A127V7X7</accession>
<dbReference type="KEGG" id="pcm:AY601_0440"/>
<dbReference type="GO" id="GO:0005886">
    <property type="term" value="C:plasma membrane"/>
    <property type="evidence" value="ECO:0007669"/>
    <property type="project" value="UniProtKB-SubCell"/>
</dbReference>
<evidence type="ECO:0000256" key="5">
    <source>
        <dbReference type="ARBA" id="ARBA00022741"/>
    </source>
</evidence>
<dbReference type="GO" id="GO:0043213">
    <property type="term" value="P:bacteriocin transport"/>
    <property type="evidence" value="ECO:0007669"/>
    <property type="project" value="UniProtKB-KW"/>
</dbReference>
<dbReference type="SMART" id="SM00382">
    <property type="entry name" value="AAA"/>
    <property type="match status" value="1"/>
</dbReference>
<keyword evidence="2" id="KW-0813">Transport</keyword>
<sequence>MFSKRNKFKFFHQLESIDCGPACLAMVASYHKKHFTLKELKKLCSITRMGVSVQDIITGAQKIGFEAEALKITIEDLEKIPLPSILYWKQDHFILLHEIRNKKSGKNYFLADPGYGEIKLDQETIIKEWLGTSDKGVAIVLQVAETNELNSSKLEKMRFKDNPLVKPIVAFVKENKLLYSFTTLLLVLGLLANWAMPLVFRKIIDEGIINKSLQMVWILLLAQFGLFLGNFFSDSISHLILTKINFKLSLLLKNKLLNKLMRLPISYFDTRLNTDTLQRLSDQGKIQAFITWKGLELILNFLNIIVFSTMLFFMNKIIFVIYIVLSILSFVWVSFFLKLRAILEYSMFLRQSENNNSSYEFIMHMPEIKINGAQQNMIDKLLTIQEKLNKIELRSLFLNLYQVVGVSFISKLKEFVTIAFCAFLIINGKMTLGSLLSITYILGELSRPIQNFINYVRDAQDADIAQKRVNDIYTEKDENESHHLALKDKIKSLRLDNVSFKYPGSFNPFVINQLSFDIPVNQITAIVGQSGSGKTTLLKLLLSYYVPTGGSVLLNGTDLSSFNAEQWRERCGVVMQDGHIFSGTIAENIAFADPEIMPEKVKEAARIACVDSFIELLPLGYNTKIGNVGIQLSGGQKQRILIARAVYKNPGFILLDEATSSLDANNEKNIMDNLNEFFIGRTVVVIAHRLSTVKNANQIIVMNQGQIVEIGAHDELVSGKKHYYELIKNQLELGN</sequence>
<dbReference type="GO" id="GO:0015031">
    <property type="term" value="P:protein transport"/>
    <property type="evidence" value="ECO:0007669"/>
    <property type="project" value="UniProtKB-KW"/>
</dbReference>
<dbReference type="PANTHER" id="PTHR24221">
    <property type="entry name" value="ATP-BINDING CASSETTE SUB-FAMILY B"/>
    <property type="match status" value="1"/>
</dbReference>
<dbReference type="GO" id="GO:0016887">
    <property type="term" value="F:ATP hydrolysis activity"/>
    <property type="evidence" value="ECO:0007669"/>
    <property type="project" value="InterPro"/>
</dbReference>
<feature type="transmembrane region" description="Helical" evidence="11">
    <location>
        <begin position="177"/>
        <end position="195"/>
    </location>
</feature>
<dbReference type="InterPro" id="IPR003593">
    <property type="entry name" value="AAA+_ATPase"/>
</dbReference>
<evidence type="ECO:0000313" key="15">
    <source>
        <dbReference type="EMBL" id="AMP97396.1"/>
    </source>
</evidence>
<dbReference type="Pfam" id="PF03412">
    <property type="entry name" value="Peptidase_C39"/>
    <property type="match status" value="1"/>
</dbReference>
<dbReference type="PATRIC" id="fig|188932.3.peg.448"/>
<dbReference type="PROSITE" id="PS50929">
    <property type="entry name" value="ABC_TM1F"/>
    <property type="match status" value="1"/>
</dbReference>
<dbReference type="GO" id="GO:0008233">
    <property type="term" value="F:peptidase activity"/>
    <property type="evidence" value="ECO:0007669"/>
    <property type="project" value="InterPro"/>
</dbReference>
<feature type="domain" description="ABC transporter" evidence="12">
    <location>
        <begin position="493"/>
        <end position="729"/>
    </location>
</feature>
<keyword evidence="16" id="KW-1185">Reference proteome</keyword>
<dbReference type="InterPro" id="IPR027417">
    <property type="entry name" value="P-loop_NTPase"/>
</dbReference>
<dbReference type="AlphaFoldDB" id="A0A127V7X7"/>
<dbReference type="InterPro" id="IPR005074">
    <property type="entry name" value="Peptidase_C39"/>
</dbReference>
<evidence type="ECO:0000259" key="14">
    <source>
        <dbReference type="PROSITE" id="PS50990"/>
    </source>
</evidence>
<feature type="transmembrane region" description="Helical" evidence="11">
    <location>
        <begin position="215"/>
        <end position="233"/>
    </location>
</feature>
<organism evidence="15 16">
    <name type="scientific">Pedobacter cryoconitis</name>
    <dbReference type="NCBI Taxonomy" id="188932"/>
    <lineage>
        <taxon>Bacteria</taxon>
        <taxon>Pseudomonadati</taxon>
        <taxon>Bacteroidota</taxon>
        <taxon>Sphingobacteriia</taxon>
        <taxon>Sphingobacteriales</taxon>
        <taxon>Sphingobacteriaceae</taxon>
        <taxon>Pedobacter</taxon>
    </lineage>
</organism>
<evidence type="ECO:0000256" key="6">
    <source>
        <dbReference type="ARBA" id="ARBA00022840"/>
    </source>
</evidence>
<dbReference type="EMBL" id="CP014504">
    <property type="protein sequence ID" value="AMP97396.1"/>
    <property type="molecule type" value="Genomic_DNA"/>
</dbReference>